<evidence type="ECO:0000256" key="1">
    <source>
        <dbReference type="ARBA" id="ARBA00010333"/>
    </source>
</evidence>
<dbReference type="PANTHER" id="PTHR30085">
    <property type="entry name" value="AMINO ACID ABC TRANSPORTER PERMEASE"/>
    <property type="match status" value="1"/>
</dbReference>
<comment type="similarity">
    <text evidence="1">Belongs to the bacterial solute-binding protein 3 family.</text>
</comment>
<feature type="chain" id="PRO_5038808241" evidence="5">
    <location>
        <begin position="24"/>
        <end position="296"/>
    </location>
</feature>
<keyword evidence="2" id="KW-0813">Transport</keyword>
<dbReference type="PANTHER" id="PTHR30085:SF6">
    <property type="entry name" value="ABC TRANSPORTER GLUTAMINE-BINDING PROTEIN GLNH"/>
    <property type="match status" value="1"/>
</dbReference>
<dbReference type="EMBL" id="OBQK01000004">
    <property type="protein sequence ID" value="SOC54914.1"/>
    <property type="molecule type" value="Genomic_DNA"/>
</dbReference>
<evidence type="ECO:0000256" key="3">
    <source>
        <dbReference type="ARBA" id="ARBA00022729"/>
    </source>
</evidence>
<dbReference type="Gene3D" id="3.40.190.10">
    <property type="entry name" value="Periplasmic binding protein-like II"/>
    <property type="match status" value="2"/>
</dbReference>
<name>A0A285VLF5_9MICO</name>
<organism evidence="7 8">
    <name type="scientific">Ornithinimicrobium cerasi</name>
    <dbReference type="NCBI Taxonomy" id="2248773"/>
    <lineage>
        <taxon>Bacteria</taxon>
        <taxon>Bacillati</taxon>
        <taxon>Actinomycetota</taxon>
        <taxon>Actinomycetes</taxon>
        <taxon>Micrococcales</taxon>
        <taxon>Ornithinimicrobiaceae</taxon>
        <taxon>Ornithinimicrobium</taxon>
    </lineage>
</organism>
<dbReference type="Proteomes" id="UP000219688">
    <property type="component" value="Unassembled WGS sequence"/>
</dbReference>
<proteinExistence type="inferred from homology"/>
<dbReference type="GO" id="GO:0030288">
    <property type="term" value="C:outer membrane-bounded periplasmic space"/>
    <property type="evidence" value="ECO:0007669"/>
    <property type="project" value="TreeGrafter"/>
</dbReference>
<evidence type="ECO:0000256" key="5">
    <source>
        <dbReference type="SAM" id="SignalP"/>
    </source>
</evidence>
<dbReference type="GO" id="GO:0005576">
    <property type="term" value="C:extracellular region"/>
    <property type="evidence" value="ECO:0007669"/>
    <property type="project" value="TreeGrafter"/>
</dbReference>
<dbReference type="RefSeq" id="WP_097187712.1">
    <property type="nucleotide sequence ID" value="NZ_OBQK01000004.1"/>
</dbReference>
<feature type="signal peptide" evidence="5">
    <location>
        <begin position="1"/>
        <end position="23"/>
    </location>
</feature>
<gene>
    <name evidence="7" type="ORF">SAMN05421879_10458</name>
</gene>
<evidence type="ECO:0000313" key="7">
    <source>
        <dbReference type="EMBL" id="SOC54914.1"/>
    </source>
</evidence>
<dbReference type="AlphaFoldDB" id="A0A285VLF5"/>
<evidence type="ECO:0000256" key="2">
    <source>
        <dbReference type="ARBA" id="ARBA00022448"/>
    </source>
</evidence>
<evidence type="ECO:0000256" key="4">
    <source>
        <dbReference type="SAM" id="MobiDB-lite"/>
    </source>
</evidence>
<dbReference type="InterPro" id="IPR051455">
    <property type="entry name" value="Bact_solute-bind_prot3"/>
</dbReference>
<dbReference type="InterPro" id="IPR001638">
    <property type="entry name" value="Solute-binding_3/MltF_N"/>
</dbReference>
<dbReference type="SUPFAM" id="SSF53850">
    <property type="entry name" value="Periplasmic binding protein-like II"/>
    <property type="match status" value="1"/>
</dbReference>
<keyword evidence="8" id="KW-1185">Reference proteome</keyword>
<accession>A0A285VLF5</accession>
<dbReference type="CDD" id="cd13690">
    <property type="entry name" value="PBP2_GluB"/>
    <property type="match status" value="1"/>
</dbReference>
<reference evidence="8" key="1">
    <citation type="submission" date="2017-08" db="EMBL/GenBank/DDBJ databases">
        <authorList>
            <person name="Varghese N."/>
            <person name="Submissions S."/>
        </authorList>
    </citation>
    <scope>NUCLEOTIDE SEQUENCE [LARGE SCALE GENOMIC DNA]</scope>
    <source>
        <strain evidence="8">USBA17B2</strain>
    </source>
</reference>
<dbReference type="GO" id="GO:0006865">
    <property type="term" value="P:amino acid transport"/>
    <property type="evidence" value="ECO:0007669"/>
    <property type="project" value="TreeGrafter"/>
</dbReference>
<sequence length="296" mass="30446">MSSTSFRVAALAAATALVLSACGGDDGGDDDTGAPAGDGGSDSTTDAGAGGGDGEGITIGIKYDQPGLGLMEGSEPSGMDVDVAKAVAEKLGYSEDQITWAESVSAQRETLLETGQVDMIFATYSITDARKEKVQFAGPYFVAGQDLLVAEDSDITGPDDLDGRLLCSVTGSTSAENVKEDVPGVQLQEYASYSECMEQLAGGTIEALTTDDTILAGFAAQDQYAGQFKVVGSPFSEELYGVGLPKESEDCEAINDAINELWEDGSMEQIVEDNLGAAGYTPNADLNPPEAGGHCG</sequence>
<feature type="domain" description="Solute-binding protein family 3/N-terminal" evidence="6">
    <location>
        <begin position="56"/>
        <end position="278"/>
    </location>
</feature>
<dbReference type="SMART" id="SM00062">
    <property type="entry name" value="PBPb"/>
    <property type="match status" value="1"/>
</dbReference>
<dbReference type="Pfam" id="PF00497">
    <property type="entry name" value="SBP_bac_3"/>
    <property type="match status" value="1"/>
</dbReference>
<protein>
    <submittedName>
        <fullName evidence="7">Amino acid ABC transporter substrate-binding protein, PAAT family</fullName>
    </submittedName>
</protein>
<evidence type="ECO:0000313" key="8">
    <source>
        <dbReference type="Proteomes" id="UP000219688"/>
    </source>
</evidence>
<feature type="region of interest" description="Disordered" evidence="4">
    <location>
        <begin position="28"/>
        <end position="56"/>
    </location>
</feature>
<dbReference type="PROSITE" id="PS51257">
    <property type="entry name" value="PROKAR_LIPOPROTEIN"/>
    <property type="match status" value="1"/>
</dbReference>
<keyword evidence="3 5" id="KW-0732">Signal</keyword>
<evidence type="ECO:0000259" key="6">
    <source>
        <dbReference type="SMART" id="SM00062"/>
    </source>
</evidence>